<gene>
    <name evidence="1" type="ORF">AB205_0208380</name>
</gene>
<organism evidence="1 2">
    <name type="scientific">Aquarana catesbeiana</name>
    <name type="common">American bullfrog</name>
    <name type="synonym">Rana catesbeiana</name>
    <dbReference type="NCBI Taxonomy" id="8400"/>
    <lineage>
        <taxon>Eukaryota</taxon>
        <taxon>Metazoa</taxon>
        <taxon>Chordata</taxon>
        <taxon>Craniata</taxon>
        <taxon>Vertebrata</taxon>
        <taxon>Euteleostomi</taxon>
        <taxon>Amphibia</taxon>
        <taxon>Batrachia</taxon>
        <taxon>Anura</taxon>
        <taxon>Neobatrachia</taxon>
        <taxon>Ranoidea</taxon>
        <taxon>Ranidae</taxon>
        <taxon>Aquarana</taxon>
    </lineage>
</organism>
<dbReference type="EMBL" id="KV926816">
    <property type="protein sequence ID" value="PIO35109.1"/>
    <property type="molecule type" value="Genomic_DNA"/>
</dbReference>
<keyword evidence="2" id="KW-1185">Reference proteome</keyword>
<evidence type="ECO:0000313" key="1">
    <source>
        <dbReference type="EMBL" id="PIO35109.1"/>
    </source>
</evidence>
<dbReference type="AlphaFoldDB" id="A0A2G9S4K6"/>
<dbReference type="Proteomes" id="UP000228934">
    <property type="component" value="Unassembled WGS sequence"/>
</dbReference>
<name>A0A2G9S4K6_AQUCT</name>
<protein>
    <submittedName>
        <fullName evidence="1">Uncharacterized protein</fullName>
    </submittedName>
</protein>
<proteinExistence type="predicted"/>
<accession>A0A2G9S4K6</accession>
<evidence type="ECO:0000313" key="2">
    <source>
        <dbReference type="Proteomes" id="UP000228934"/>
    </source>
</evidence>
<reference evidence="2" key="1">
    <citation type="journal article" date="2017" name="Nat. Commun.">
        <title>The North American bullfrog draft genome provides insight into hormonal regulation of long noncoding RNA.</title>
        <authorList>
            <person name="Hammond S.A."/>
            <person name="Warren R.L."/>
            <person name="Vandervalk B.P."/>
            <person name="Kucuk E."/>
            <person name="Khan H."/>
            <person name="Gibb E.A."/>
            <person name="Pandoh P."/>
            <person name="Kirk H."/>
            <person name="Zhao Y."/>
            <person name="Jones M."/>
            <person name="Mungall A.J."/>
            <person name="Coope R."/>
            <person name="Pleasance S."/>
            <person name="Moore R.A."/>
            <person name="Holt R.A."/>
            <person name="Round J.M."/>
            <person name="Ohora S."/>
            <person name="Walle B.V."/>
            <person name="Veldhoen N."/>
            <person name="Helbing C.C."/>
            <person name="Birol I."/>
        </authorList>
    </citation>
    <scope>NUCLEOTIDE SEQUENCE [LARGE SCALE GENOMIC DNA]</scope>
</reference>
<sequence length="63" mass="7501">MNLKTELYRVMEEVELWVILKYTSTWTKKQNLELVDIVGFSLNRSIITKICHKNDLCRNNKSV</sequence>